<reference evidence="1 2" key="1">
    <citation type="submission" date="2023-07" db="EMBL/GenBank/DDBJ databases">
        <title>Genomic Encyclopedia of Type Strains, Phase IV (KMG-IV): sequencing the most valuable type-strain genomes for metagenomic binning, comparative biology and taxonomic classification.</title>
        <authorList>
            <person name="Goeker M."/>
        </authorList>
    </citation>
    <scope>NUCLEOTIDE SEQUENCE [LARGE SCALE GENOMIC DNA]</scope>
    <source>
        <strain evidence="1 2">DSM 9768</strain>
    </source>
</reference>
<name>A0ABT9ZS52_9BACI</name>
<proteinExistence type="predicted"/>
<dbReference type="Gene3D" id="1.50.10.20">
    <property type="match status" value="1"/>
</dbReference>
<dbReference type="EMBL" id="JAUSUG010000004">
    <property type="protein sequence ID" value="MDQ0254044.1"/>
    <property type="molecule type" value="Genomic_DNA"/>
</dbReference>
<keyword evidence="2" id="KW-1185">Reference proteome</keyword>
<dbReference type="RefSeq" id="WP_307323446.1">
    <property type="nucleotide sequence ID" value="NZ_JAUSUG010000004.1"/>
</dbReference>
<sequence length="304" mass="35920">MKRLSQEQFERAVNFIFTNARPLDRRVLEYHFFNGEKSAVLNELMKYQNKDGGVGKGIEPDIQSVESSPIATSVAMQYAREVQASWQHPFVKKAMKYFTDTYNYYHNWPLKMPHMNNFPHADWWHFNEHESQFEVNPGAEIVGYYHTYPQIIPEDLLPTFHDHVFQHLENRSTPIEFHEALCYLRLAEEIPDPGKTMIVDVLREWARDIVTLDPSKWGGYCAKPLWLAPTPNSPLYNVLEDVISLNLDYEIEHQQEDGSWVPFWEWGQYRDVWENKAKKEWQGALTVKTLYTLKNYERLEVTST</sequence>
<gene>
    <name evidence="1" type="ORF">J2S74_001417</name>
</gene>
<accession>A0ABT9ZS52</accession>
<organism evidence="1 2">
    <name type="scientific">Evansella vedderi</name>
    <dbReference type="NCBI Taxonomy" id="38282"/>
    <lineage>
        <taxon>Bacteria</taxon>
        <taxon>Bacillati</taxon>
        <taxon>Bacillota</taxon>
        <taxon>Bacilli</taxon>
        <taxon>Bacillales</taxon>
        <taxon>Bacillaceae</taxon>
        <taxon>Evansella</taxon>
    </lineage>
</organism>
<dbReference type="SUPFAM" id="SSF48239">
    <property type="entry name" value="Terpenoid cyclases/Protein prenyltransferases"/>
    <property type="match status" value="1"/>
</dbReference>
<comment type="caution">
    <text evidence="1">The sequence shown here is derived from an EMBL/GenBank/DDBJ whole genome shotgun (WGS) entry which is preliminary data.</text>
</comment>
<evidence type="ECO:0000313" key="2">
    <source>
        <dbReference type="Proteomes" id="UP001230005"/>
    </source>
</evidence>
<dbReference type="Proteomes" id="UP001230005">
    <property type="component" value="Unassembled WGS sequence"/>
</dbReference>
<dbReference type="InterPro" id="IPR008930">
    <property type="entry name" value="Terpenoid_cyclase/PrenylTrfase"/>
</dbReference>
<protein>
    <submittedName>
        <fullName evidence="1">Uncharacterized protein</fullName>
    </submittedName>
</protein>
<evidence type="ECO:0000313" key="1">
    <source>
        <dbReference type="EMBL" id="MDQ0254044.1"/>
    </source>
</evidence>